<organism evidence="8">
    <name type="scientific">freshwater metagenome</name>
    <dbReference type="NCBI Taxonomy" id="449393"/>
    <lineage>
        <taxon>unclassified sequences</taxon>
        <taxon>metagenomes</taxon>
        <taxon>ecological metagenomes</taxon>
    </lineage>
</organism>
<keyword evidence="2" id="KW-0560">Oxidoreductase</keyword>
<evidence type="ECO:0000313" key="7">
    <source>
        <dbReference type="EMBL" id="CAB4879602.1"/>
    </source>
</evidence>
<dbReference type="EMBL" id="CAFBPS010000006">
    <property type="protein sequence ID" value="CAB5019732.1"/>
    <property type="molecule type" value="Genomic_DNA"/>
</dbReference>
<feature type="domain" description="Nitroreductase" evidence="3">
    <location>
        <begin position="16"/>
        <end position="187"/>
    </location>
</feature>
<evidence type="ECO:0000313" key="9">
    <source>
        <dbReference type="EMBL" id="CAB5019732.1"/>
    </source>
</evidence>
<evidence type="ECO:0000256" key="1">
    <source>
        <dbReference type="ARBA" id="ARBA00007118"/>
    </source>
</evidence>
<accession>A0A6J7F841</accession>
<evidence type="ECO:0000313" key="5">
    <source>
        <dbReference type="EMBL" id="CAB4768894.1"/>
    </source>
</evidence>
<sequence length="231" mass="25411">MDQLQPISAIEALSTTRAIRRYTDEQIPVEILNEILWFASRAPSGSNRQPFRFLAITRGEVADKVKSLLGDSFRRGWAAKLQHDGYQSGSGIDPNSPKSRQAAAMQHYVDHIEQVPVIVFACLVRYREASPTEGASIYPACQNLLVAARSLGYGGALTMWHQGVESQLRELLDIPDNVAISACITLGRPQGSHGPVRRRPIAELVFENQWGSSPSWAIDPDGTRFTSAGPK</sequence>
<evidence type="ECO:0000259" key="3">
    <source>
        <dbReference type="Pfam" id="PF00881"/>
    </source>
</evidence>
<evidence type="ECO:0000313" key="4">
    <source>
        <dbReference type="EMBL" id="CAB4704339.1"/>
    </source>
</evidence>
<comment type="similarity">
    <text evidence="1">Belongs to the nitroreductase family.</text>
</comment>
<dbReference type="EMBL" id="CAFAAL010000026">
    <property type="protein sequence ID" value="CAB4797760.1"/>
    <property type="molecule type" value="Genomic_DNA"/>
</dbReference>
<dbReference type="InterPro" id="IPR000415">
    <property type="entry name" value="Nitroreductase-like"/>
</dbReference>
<dbReference type="EMBL" id="CAEZYH010000001">
    <property type="protein sequence ID" value="CAB4704339.1"/>
    <property type="molecule type" value="Genomic_DNA"/>
</dbReference>
<reference evidence="8" key="1">
    <citation type="submission" date="2020-05" db="EMBL/GenBank/DDBJ databases">
        <authorList>
            <person name="Chiriac C."/>
            <person name="Salcher M."/>
            <person name="Ghai R."/>
            <person name="Kavagutti S V."/>
        </authorList>
    </citation>
    <scope>NUCLEOTIDE SEQUENCE</scope>
</reference>
<evidence type="ECO:0000313" key="6">
    <source>
        <dbReference type="EMBL" id="CAB4797760.1"/>
    </source>
</evidence>
<dbReference type="Gene3D" id="3.40.109.10">
    <property type="entry name" value="NADH Oxidase"/>
    <property type="match status" value="1"/>
</dbReference>
<dbReference type="EMBL" id="CAFBLJ010000102">
    <property type="protein sequence ID" value="CAB4879602.1"/>
    <property type="molecule type" value="Genomic_DNA"/>
</dbReference>
<dbReference type="EMBL" id="CAEZZP010000032">
    <property type="protein sequence ID" value="CAB4768894.1"/>
    <property type="molecule type" value="Genomic_DNA"/>
</dbReference>
<proteinExistence type="inferred from homology"/>
<dbReference type="InterPro" id="IPR029479">
    <property type="entry name" value="Nitroreductase"/>
</dbReference>
<dbReference type="PANTHER" id="PTHR43673">
    <property type="entry name" value="NAD(P)H NITROREDUCTASE YDGI-RELATED"/>
    <property type="match status" value="1"/>
</dbReference>
<dbReference type="SUPFAM" id="SSF55469">
    <property type="entry name" value="FMN-dependent nitroreductase-like"/>
    <property type="match status" value="1"/>
</dbReference>
<dbReference type="Pfam" id="PF00881">
    <property type="entry name" value="Nitroreductase"/>
    <property type="match status" value="1"/>
</dbReference>
<evidence type="ECO:0000313" key="8">
    <source>
        <dbReference type="EMBL" id="CAB4887533.1"/>
    </source>
</evidence>
<dbReference type="PANTHER" id="PTHR43673:SF10">
    <property type="entry name" value="NADH DEHYDROGENASE_NAD(P)H NITROREDUCTASE XCC3605-RELATED"/>
    <property type="match status" value="1"/>
</dbReference>
<evidence type="ECO:0000256" key="2">
    <source>
        <dbReference type="ARBA" id="ARBA00023002"/>
    </source>
</evidence>
<gene>
    <name evidence="4" type="ORF">UFOPK2658_00002</name>
    <name evidence="5" type="ORF">UFOPK2880_00695</name>
    <name evidence="6" type="ORF">UFOPK3004_00474</name>
    <name evidence="7" type="ORF">UFOPK3304_01515</name>
    <name evidence="8" type="ORF">UFOPK3494_00046</name>
    <name evidence="9" type="ORF">UFOPK4134_00198</name>
</gene>
<dbReference type="EMBL" id="CAFBMF010000001">
    <property type="protein sequence ID" value="CAB4887533.1"/>
    <property type="molecule type" value="Genomic_DNA"/>
</dbReference>
<dbReference type="CDD" id="cd02062">
    <property type="entry name" value="Nitro_FMN_reductase"/>
    <property type="match status" value="1"/>
</dbReference>
<name>A0A6J7F841_9ZZZZ</name>
<dbReference type="GO" id="GO:0016491">
    <property type="term" value="F:oxidoreductase activity"/>
    <property type="evidence" value="ECO:0007669"/>
    <property type="project" value="UniProtKB-KW"/>
</dbReference>
<protein>
    <submittedName>
        <fullName evidence="8">Unannotated protein</fullName>
    </submittedName>
</protein>
<dbReference type="AlphaFoldDB" id="A0A6J7F841"/>